<sequence length="143" mass="15865">MSAETTALVQRRMTEEDDDSDVGHRMMTEEEEVATRSEEERRDEESLGIRGKVDRSVAVVKMTSGFSFLDMMPTQIAAAIHTYGLALSTNLRAEDIPDPHPDLLPAIFSAFLAPVMGFDAVLALDNPKHHIEAISWRSVGDHI</sequence>
<evidence type="ECO:0000313" key="2">
    <source>
        <dbReference type="EnsemblPlants" id="OMERI09G02550.1"/>
    </source>
</evidence>
<accession>A0A0E0EQ44</accession>
<keyword evidence="3" id="KW-1185">Reference proteome</keyword>
<reference evidence="2" key="1">
    <citation type="submission" date="2015-04" db="UniProtKB">
        <authorList>
            <consortium name="EnsemblPlants"/>
        </authorList>
    </citation>
    <scope>IDENTIFICATION</scope>
</reference>
<dbReference type="HOGENOM" id="CLU_1809285_0_0_1"/>
<reference evidence="2" key="2">
    <citation type="submission" date="2018-05" db="EMBL/GenBank/DDBJ databases">
        <title>OmerRS3 (Oryza meridionalis Reference Sequence Version 3).</title>
        <authorList>
            <person name="Zhang J."/>
            <person name="Kudrna D."/>
            <person name="Lee S."/>
            <person name="Talag J."/>
            <person name="Welchert J."/>
            <person name="Wing R.A."/>
        </authorList>
    </citation>
    <scope>NUCLEOTIDE SEQUENCE [LARGE SCALE GENOMIC DNA]</scope>
    <source>
        <strain evidence="2">cv. OR44</strain>
    </source>
</reference>
<feature type="region of interest" description="Disordered" evidence="1">
    <location>
        <begin position="1"/>
        <end position="47"/>
    </location>
</feature>
<evidence type="ECO:0000313" key="3">
    <source>
        <dbReference type="Proteomes" id="UP000008021"/>
    </source>
</evidence>
<organism evidence="2">
    <name type="scientific">Oryza meridionalis</name>
    <dbReference type="NCBI Taxonomy" id="40149"/>
    <lineage>
        <taxon>Eukaryota</taxon>
        <taxon>Viridiplantae</taxon>
        <taxon>Streptophyta</taxon>
        <taxon>Embryophyta</taxon>
        <taxon>Tracheophyta</taxon>
        <taxon>Spermatophyta</taxon>
        <taxon>Magnoliopsida</taxon>
        <taxon>Liliopsida</taxon>
        <taxon>Poales</taxon>
        <taxon>Poaceae</taxon>
        <taxon>BOP clade</taxon>
        <taxon>Oryzoideae</taxon>
        <taxon>Oryzeae</taxon>
        <taxon>Oryzinae</taxon>
        <taxon>Oryza</taxon>
    </lineage>
</organism>
<name>A0A0E0EQ44_9ORYZ</name>
<protein>
    <submittedName>
        <fullName evidence="2">Uncharacterized protein</fullName>
    </submittedName>
</protein>
<dbReference type="AlphaFoldDB" id="A0A0E0EQ44"/>
<dbReference type="Gramene" id="OMERI09G02550.1">
    <property type="protein sequence ID" value="OMERI09G02550.1"/>
    <property type="gene ID" value="OMERI09G02550"/>
</dbReference>
<dbReference type="EnsemblPlants" id="OMERI09G02550.1">
    <property type="protein sequence ID" value="OMERI09G02550.1"/>
    <property type="gene ID" value="OMERI09G02550"/>
</dbReference>
<evidence type="ECO:0000256" key="1">
    <source>
        <dbReference type="SAM" id="MobiDB-lite"/>
    </source>
</evidence>
<dbReference type="STRING" id="40149.A0A0E0EQ44"/>
<feature type="compositionally biased region" description="Basic and acidic residues" evidence="1">
    <location>
        <begin position="21"/>
        <end position="47"/>
    </location>
</feature>
<dbReference type="Proteomes" id="UP000008021">
    <property type="component" value="Chromosome 9"/>
</dbReference>
<proteinExistence type="predicted"/>